<dbReference type="PANTHER" id="PTHR12639">
    <property type="entry name" value="VITAMIN K-DEPENDENT GAMMA-CARBOXYLASE"/>
    <property type="match status" value="1"/>
</dbReference>
<keyword evidence="1" id="KW-0472">Membrane</keyword>
<keyword evidence="1" id="KW-0812">Transmembrane</keyword>
<accession>A0A803Y383</accession>
<dbReference type="GO" id="GO:0019842">
    <property type="term" value="F:vitamin binding"/>
    <property type="evidence" value="ECO:0007669"/>
    <property type="project" value="TreeGrafter"/>
</dbReference>
<protein>
    <recommendedName>
        <fullName evidence="2">HTTM domain-containing protein</fullName>
    </recommendedName>
</protein>
<dbReference type="GO" id="GO:0008488">
    <property type="term" value="F:gamma-glutamyl carboxylase activity"/>
    <property type="evidence" value="ECO:0007669"/>
    <property type="project" value="InterPro"/>
</dbReference>
<reference evidence="3" key="3">
    <citation type="submission" date="2025-09" db="UniProtKB">
        <authorList>
            <consortium name="Ensembl"/>
        </authorList>
    </citation>
    <scope>IDENTIFICATION</scope>
</reference>
<dbReference type="InParanoid" id="A0A803Y383"/>
<dbReference type="Ensembl" id="ENSMGAT00000023120.1">
    <property type="protein sequence ID" value="ENSMGAP00000026230.1"/>
    <property type="gene ID" value="ENSMGAG00000020890.1"/>
</dbReference>
<dbReference type="PANTHER" id="PTHR12639:SF6">
    <property type="entry name" value="VITAMIN K-DEPENDENT GAMMA-CARBOXYLASE"/>
    <property type="match status" value="1"/>
</dbReference>
<reference evidence="3" key="1">
    <citation type="journal article" date="2010" name="PLoS Biol.">
        <title>Multi-platform next-generation sequencing of the domestic turkey (Meleagris gallopavo): genome assembly and analysis.</title>
        <authorList>
            <person name="Dalloul R.A."/>
            <person name="Long J.A."/>
            <person name="Zimin A.V."/>
            <person name="Aslam L."/>
            <person name="Beal K."/>
            <person name="Blomberg L.A."/>
            <person name="Bouffard P."/>
            <person name="Burt D.W."/>
            <person name="Crasta O."/>
            <person name="Crooijmans R.P."/>
            <person name="Cooper K."/>
            <person name="Coulombe R.A."/>
            <person name="De S."/>
            <person name="Delany M.E."/>
            <person name="Dodgson J.B."/>
            <person name="Dong J.J."/>
            <person name="Evans C."/>
            <person name="Frederickson K.M."/>
            <person name="Flicek P."/>
            <person name="Florea L."/>
            <person name="Folkerts O."/>
            <person name="Groenen M.A."/>
            <person name="Harkins T.T."/>
            <person name="Herrero J."/>
            <person name="Hoffmann S."/>
            <person name="Megens H.J."/>
            <person name="Jiang A."/>
            <person name="de Jong P."/>
            <person name="Kaiser P."/>
            <person name="Kim H."/>
            <person name="Kim K.W."/>
            <person name="Kim S."/>
            <person name="Langenberger D."/>
            <person name="Lee M.K."/>
            <person name="Lee T."/>
            <person name="Mane S."/>
            <person name="Marcais G."/>
            <person name="Marz M."/>
            <person name="McElroy A.P."/>
            <person name="Modise T."/>
            <person name="Nefedov M."/>
            <person name="Notredame C."/>
            <person name="Paton I.R."/>
            <person name="Payne W.S."/>
            <person name="Pertea G."/>
            <person name="Prickett D."/>
            <person name="Puiu D."/>
            <person name="Qioa D."/>
            <person name="Raineri E."/>
            <person name="Ruffier M."/>
            <person name="Salzberg S.L."/>
            <person name="Schatz M.C."/>
            <person name="Scheuring C."/>
            <person name="Schmidt C.J."/>
            <person name="Schroeder S."/>
            <person name="Searle S.M."/>
            <person name="Smith E.J."/>
            <person name="Smith J."/>
            <person name="Sonstegard T.S."/>
            <person name="Stadler P.F."/>
            <person name="Tafer H."/>
            <person name="Tu Z.J."/>
            <person name="Van Tassell C.P."/>
            <person name="Vilella A.J."/>
            <person name="Williams K.P."/>
            <person name="Yorke J.A."/>
            <person name="Zhang L."/>
            <person name="Zhang H.B."/>
            <person name="Zhang X."/>
            <person name="Zhang Y."/>
            <person name="Reed K.M."/>
        </authorList>
    </citation>
    <scope>NUCLEOTIDE SEQUENCE [LARGE SCALE GENOMIC DNA]</scope>
</reference>
<proteinExistence type="predicted"/>
<dbReference type="InterPro" id="IPR007782">
    <property type="entry name" value="VKG_COase"/>
</dbReference>
<dbReference type="GeneTree" id="ENSGT00390000014909"/>
<evidence type="ECO:0000256" key="1">
    <source>
        <dbReference type="SAM" id="Phobius"/>
    </source>
</evidence>
<keyword evidence="1" id="KW-1133">Transmembrane helix</keyword>
<organism evidence="3 4">
    <name type="scientific">Meleagris gallopavo</name>
    <name type="common">Wild turkey</name>
    <dbReference type="NCBI Taxonomy" id="9103"/>
    <lineage>
        <taxon>Eukaryota</taxon>
        <taxon>Metazoa</taxon>
        <taxon>Chordata</taxon>
        <taxon>Craniata</taxon>
        <taxon>Vertebrata</taxon>
        <taxon>Euteleostomi</taxon>
        <taxon>Archelosauria</taxon>
        <taxon>Archosauria</taxon>
        <taxon>Dinosauria</taxon>
        <taxon>Saurischia</taxon>
        <taxon>Theropoda</taxon>
        <taxon>Coelurosauria</taxon>
        <taxon>Aves</taxon>
        <taxon>Neognathae</taxon>
        <taxon>Galloanserae</taxon>
        <taxon>Galliformes</taxon>
        <taxon>Phasianidae</taxon>
        <taxon>Meleagridinae</taxon>
        <taxon>Meleagris</taxon>
    </lineage>
</organism>
<dbReference type="Pfam" id="PF05090">
    <property type="entry name" value="HTTM"/>
    <property type="match status" value="1"/>
</dbReference>
<dbReference type="Proteomes" id="UP000001645">
    <property type="component" value="Unplaced"/>
</dbReference>
<sequence length="58" mass="6538">MVLDVPQERGMARLDHRYLDGLQVCRFPLLPGLQPLPLDWMYLLYAVMAYGVVGMGTG</sequence>
<name>A0A803Y383_MELGA</name>
<evidence type="ECO:0000313" key="4">
    <source>
        <dbReference type="Proteomes" id="UP000001645"/>
    </source>
</evidence>
<keyword evidence="4" id="KW-1185">Reference proteome</keyword>
<evidence type="ECO:0000259" key="2">
    <source>
        <dbReference type="Pfam" id="PF05090"/>
    </source>
</evidence>
<reference evidence="3" key="2">
    <citation type="submission" date="2025-08" db="UniProtKB">
        <authorList>
            <consortium name="Ensembl"/>
        </authorList>
    </citation>
    <scope>IDENTIFICATION</scope>
</reference>
<feature type="domain" description="HTTM" evidence="2">
    <location>
        <begin position="1"/>
        <end position="58"/>
    </location>
</feature>
<dbReference type="AlphaFoldDB" id="A0A803Y383"/>
<feature type="transmembrane region" description="Helical" evidence="1">
    <location>
        <begin position="40"/>
        <end position="57"/>
    </location>
</feature>
<dbReference type="InterPro" id="IPR053934">
    <property type="entry name" value="HTTM_dom"/>
</dbReference>
<evidence type="ECO:0000313" key="3">
    <source>
        <dbReference type="Ensembl" id="ENSMGAP00000026230.1"/>
    </source>
</evidence>